<evidence type="ECO:0000256" key="1">
    <source>
        <dbReference type="ARBA" id="ARBA00004123"/>
    </source>
</evidence>
<evidence type="ECO:0000256" key="5">
    <source>
        <dbReference type="ARBA" id="ARBA00023242"/>
    </source>
</evidence>
<evidence type="ECO:0000256" key="2">
    <source>
        <dbReference type="ARBA" id="ARBA00022723"/>
    </source>
</evidence>
<dbReference type="GeneID" id="89931964"/>
<evidence type="ECO:0000313" key="7">
    <source>
        <dbReference type="EMBL" id="KAK5163457.1"/>
    </source>
</evidence>
<dbReference type="AlphaFoldDB" id="A0AAV9NUQ6"/>
<keyword evidence="8" id="KW-1185">Reference proteome</keyword>
<keyword evidence="3" id="KW-0805">Transcription regulation</keyword>
<feature type="compositionally biased region" description="Low complexity" evidence="6">
    <location>
        <begin position="450"/>
        <end position="466"/>
    </location>
</feature>
<dbReference type="EMBL" id="JAVRRT010000025">
    <property type="protein sequence ID" value="KAK5163457.1"/>
    <property type="molecule type" value="Genomic_DNA"/>
</dbReference>
<keyword evidence="5" id="KW-0539">Nucleus</keyword>
<dbReference type="Proteomes" id="UP001337655">
    <property type="component" value="Unassembled WGS sequence"/>
</dbReference>
<comment type="caution">
    <text evidence="7">The sequence shown here is derived from an EMBL/GenBank/DDBJ whole genome shotgun (WGS) entry which is preliminary data.</text>
</comment>
<accession>A0AAV9NUQ6</accession>
<evidence type="ECO:0000256" key="3">
    <source>
        <dbReference type="ARBA" id="ARBA00023015"/>
    </source>
</evidence>
<gene>
    <name evidence="7" type="ORF">LTR77_010639</name>
</gene>
<evidence type="ECO:0000256" key="4">
    <source>
        <dbReference type="ARBA" id="ARBA00023163"/>
    </source>
</evidence>
<evidence type="ECO:0000256" key="6">
    <source>
        <dbReference type="SAM" id="MobiDB-lite"/>
    </source>
</evidence>
<dbReference type="PANTHER" id="PTHR47338">
    <property type="entry name" value="ZN(II)2CYS6 TRANSCRIPTION FACTOR (EUROFUNG)-RELATED"/>
    <property type="match status" value="1"/>
</dbReference>
<sequence length="569" mass="63247">MHSFDHGRLEADYEKPLIDIILALGAWQIRRDEILAPSTSTNVNIPPGADHVWAEGAQANIFSSFKVPTNQQLMALLLLCEYAHRTEHFSWAFGMAGCVFRHIRILGLDVPRGDSSSLSLVTPEREIEHRIVWASYSIDVLLGSGVDKHSSWGNDFPRIPLPCSNESVLSQEASQPLFLASIEELGTSSIVPVLDLPALNVVLIHLRTRVLRCIRTAQMYDTIETPTSPFVSLLAQLERFRTQLPSKWELTELNIYVHKDHRVLGGVVFLHMLYHAALCDLTRISLPGFDFPLADAVRRSPSQMVRSCQQRCCFHAEEISNIIRRIQLAGDTAFDDPFVADATMESTKIQIIYSAIISQHVNFRATRNNIMLNMDLLHRLRLDRSKPSPHVQALLPICNAFGFHDIAGEYGAESIERLVEVTGPADLDHLSNISHFRRARHEAADGQQIASAACAPSSASGTSPGTLDSRVPPEITNGARYADNEPATARNLGQPDTYTWLPHPAAAPVPEIPLHDGSNLPHTTWSASSLEPAAAEDYTRVAEEMSQYLTRTGADLSTLWDFDMMYQEP</sequence>
<dbReference type="RefSeq" id="XP_064653934.1">
    <property type="nucleotide sequence ID" value="XM_064807856.1"/>
</dbReference>
<dbReference type="GO" id="GO:0046872">
    <property type="term" value="F:metal ion binding"/>
    <property type="evidence" value="ECO:0007669"/>
    <property type="project" value="UniProtKB-KW"/>
</dbReference>
<dbReference type="GO" id="GO:0005634">
    <property type="term" value="C:nucleus"/>
    <property type="evidence" value="ECO:0007669"/>
    <property type="project" value="UniProtKB-SubCell"/>
</dbReference>
<proteinExistence type="predicted"/>
<reference evidence="7 8" key="1">
    <citation type="submission" date="2023-08" db="EMBL/GenBank/DDBJ databases">
        <title>Black Yeasts Isolated from many extreme environments.</title>
        <authorList>
            <person name="Coleine C."/>
            <person name="Stajich J.E."/>
            <person name="Selbmann L."/>
        </authorList>
    </citation>
    <scope>NUCLEOTIDE SEQUENCE [LARGE SCALE GENOMIC DNA]</scope>
    <source>
        <strain evidence="7 8">CCFEE 5935</strain>
    </source>
</reference>
<keyword evidence="4" id="KW-0804">Transcription</keyword>
<dbReference type="GO" id="GO:0000981">
    <property type="term" value="F:DNA-binding transcription factor activity, RNA polymerase II-specific"/>
    <property type="evidence" value="ECO:0007669"/>
    <property type="project" value="InterPro"/>
</dbReference>
<dbReference type="CDD" id="cd12148">
    <property type="entry name" value="fungal_TF_MHR"/>
    <property type="match status" value="1"/>
</dbReference>
<feature type="region of interest" description="Disordered" evidence="6">
    <location>
        <begin position="447"/>
        <end position="493"/>
    </location>
</feature>
<protein>
    <recommendedName>
        <fullName evidence="9">Transcription factor domain-containing protein</fullName>
    </recommendedName>
</protein>
<evidence type="ECO:0000313" key="8">
    <source>
        <dbReference type="Proteomes" id="UP001337655"/>
    </source>
</evidence>
<name>A0AAV9NUQ6_9PEZI</name>
<dbReference type="PANTHER" id="PTHR47338:SF7">
    <property type="entry name" value="ZN(II)2CYS6 TRANSCRIPTION FACTOR (EUROFUNG)"/>
    <property type="match status" value="1"/>
</dbReference>
<evidence type="ECO:0008006" key="9">
    <source>
        <dbReference type="Google" id="ProtNLM"/>
    </source>
</evidence>
<organism evidence="7 8">
    <name type="scientific">Saxophila tyrrhenica</name>
    <dbReference type="NCBI Taxonomy" id="1690608"/>
    <lineage>
        <taxon>Eukaryota</taxon>
        <taxon>Fungi</taxon>
        <taxon>Dikarya</taxon>
        <taxon>Ascomycota</taxon>
        <taxon>Pezizomycotina</taxon>
        <taxon>Dothideomycetes</taxon>
        <taxon>Dothideomycetidae</taxon>
        <taxon>Mycosphaerellales</taxon>
        <taxon>Extremaceae</taxon>
        <taxon>Saxophila</taxon>
    </lineage>
</organism>
<keyword evidence="2" id="KW-0479">Metal-binding</keyword>
<dbReference type="InterPro" id="IPR050815">
    <property type="entry name" value="TF_fung"/>
</dbReference>
<comment type="subcellular location">
    <subcellularLocation>
        <location evidence="1">Nucleus</location>
    </subcellularLocation>
</comment>